<gene>
    <name evidence="2" type="ORF">COS76_02905</name>
</gene>
<evidence type="ECO:0000313" key="2">
    <source>
        <dbReference type="EMBL" id="PIU75042.1"/>
    </source>
</evidence>
<keyword evidence="1" id="KW-0472">Membrane</keyword>
<dbReference type="AlphaFoldDB" id="A0A2M7AWQ0"/>
<evidence type="ECO:0008006" key="4">
    <source>
        <dbReference type="Google" id="ProtNLM"/>
    </source>
</evidence>
<feature type="transmembrane region" description="Helical" evidence="1">
    <location>
        <begin position="20"/>
        <end position="41"/>
    </location>
</feature>
<keyword evidence="1" id="KW-1133">Transmembrane helix</keyword>
<dbReference type="EMBL" id="PEVY01000061">
    <property type="protein sequence ID" value="PIU75042.1"/>
    <property type="molecule type" value="Genomic_DNA"/>
</dbReference>
<protein>
    <recommendedName>
        <fullName evidence="4">PsbP C-terminal domain-containing protein</fullName>
    </recommendedName>
</protein>
<evidence type="ECO:0000313" key="3">
    <source>
        <dbReference type="Proteomes" id="UP000228775"/>
    </source>
</evidence>
<proteinExistence type="predicted"/>
<comment type="caution">
    <text evidence="2">The sequence shown here is derived from an EMBL/GenBank/DDBJ whole genome shotgun (WGS) entry which is preliminary data.</text>
</comment>
<name>A0A2M7AWQ0_9BACT</name>
<keyword evidence="1" id="KW-0812">Transmembrane</keyword>
<reference evidence="3" key="1">
    <citation type="submission" date="2017-09" db="EMBL/GenBank/DDBJ databases">
        <title>Depth-based differentiation of microbial function through sediment-hosted aquifers and enrichment of novel symbionts in the deep terrestrial subsurface.</title>
        <authorList>
            <person name="Probst A.J."/>
            <person name="Ladd B."/>
            <person name="Jarett J.K."/>
            <person name="Geller-Mcgrath D.E."/>
            <person name="Sieber C.M.K."/>
            <person name="Emerson J.B."/>
            <person name="Anantharaman K."/>
            <person name="Thomas B.C."/>
            <person name="Malmstrom R."/>
            <person name="Stieglmeier M."/>
            <person name="Klingl A."/>
            <person name="Woyke T."/>
            <person name="Ryan C.M."/>
            <person name="Banfield J.F."/>
        </authorList>
    </citation>
    <scope>NUCLEOTIDE SEQUENCE [LARGE SCALE GENOMIC DNA]</scope>
</reference>
<dbReference type="Proteomes" id="UP000228775">
    <property type="component" value="Unassembled WGS sequence"/>
</dbReference>
<accession>A0A2M7AWQ0</accession>
<evidence type="ECO:0000256" key="1">
    <source>
        <dbReference type="SAM" id="Phobius"/>
    </source>
</evidence>
<sequence>MENLEQNLNIDTKKSKKKKIVLVVLICIVALAIVSASWAFLIQPEFFPTIYWKTYKSEKNGFQVKYPRDYQFGTETRTKTDWQYAPFFSETEKESFSLKKEAERTTIRFTVYDNPEKLNPREWNDWANKNNDRIIGAKEEDDYLDFFKDVAVNDMPAIRIDADLPGQISSRVHMTKDDRLFDIFYIENLKNNKNNKDVFDLFLKSLQID</sequence>
<organism evidence="2 3">
    <name type="scientific">Candidatus Portnoybacteria bacterium CG06_land_8_20_14_3_00_39_12</name>
    <dbReference type="NCBI Taxonomy" id="1974809"/>
    <lineage>
        <taxon>Bacteria</taxon>
        <taxon>Candidatus Portnoyibacteriota</taxon>
    </lineage>
</organism>